<sequence length="48" mass="5542">MTKRCLFFYLGYLCIILMIWLHQSPHSDALSLEVAKDQQGHNHALAVE</sequence>
<feature type="transmembrane region" description="Helical" evidence="1">
    <location>
        <begin position="6"/>
        <end position="22"/>
    </location>
</feature>
<evidence type="ECO:0000313" key="2">
    <source>
        <dbReference type="EMBL" id="CZQ99225.1"/>
    </source>
</evidence>
<organism evidence="2 3">
    <name type="scientific">Trichococcus palustris</name>
    <dbReference type="NCBI Taxonomy" id="140314"/>
    <lineage>
        <taxon>Bacteria</taxon>
        <taxon>Bacillati</taxon>
        <taxon>Bacillota</taxon>
        <taxon>Bacilli</taxon>
        <taxon>Lactobacillales</taxon>
        <taxon>Carnobacteriaceae</taxon>
        <taxon>Trichococcus</taxon>
    </lineage>
</organism>
<dbReference type="RefSeq" id="WP_177194420.1">
    <property type="nucleotide sequence ID" value="NZ_FJNE01000008.1"/>
</dbReference>
<keyword evidence="1" id="KW-0472">Membrane</keyword>
<evidence type="ECO:0000313" key="3">
    <source>
        <dbReference type="Proteomes" id="UP000242754"/>
    </source>
</evidence>
<reference evidence="2 3" key="1">
    <citation type="submission" date="2016-02" db="EMBL/GenBank/DDBJ databases">
        <authorList>
            <person name="Wen L."/>
            <person name="He K."/>
            <person name="Yang H."/>
        </authorList>
    </citation>
    <scope>NUCLEOTIDE SEQUENCE [LARGE SCALE GENOMIC DNA]</scope>
    <source>
        <strain evidence="2">Trichococcus palustris</strain>
    </source>
</reference>
<keyword evidence="1" id="KW-1133">Transmembrane helix</keyword>
<evidence type="ECO:0000256" key="1">
    <source>
        <dbReference type="SAM" id="Phobius"/>
    </source>
</evidence>
<name>A0A143YVD7_9LACT</name>
<gene>
    <name evidence="2" type="ORF">Tpal_2342</name>
</gene>
<proteinExistence type="predicted"/>
<dbReference type="AlphaFoldDB" id="A0A143YVD7"/>
<protein>
    <submittedName>
        <fullName evidence="2">Uncharacterized protein</fullName>
    </submittedName>
</protein>
<keyword evidence="3" id="KW-1185">Reference proteome</keyword>
<accession>A0A143YVD7</accession>
<dbReference type="EMBL" id="FJNE01000008">
    <property type="protein sequence ID" value="CZQ99225.1"/>
    <property type="molecule type" value="Genomic_DNA"/>
</dbReference>
<keyword evidence="1" id="KW-0812">Transmembrane</keyword>
<dbReference type="Proteomes" id="UP000242754">
    <property type="component" value="Unassembled WGS sequence"/>
</dbReference>